<keyword evidence="1" id="KW-0472">Membrane</keyword>
<organism evidence="2 3">
    <name type="scientific">Drosophila gunungcola</name>
    <name type="common">fruit fly</name>
    <dbReference type="NCBI Taxonomy" id="103775"/>
    <lineage>
        <taxon>Eukaryota</taxon>
        <taxon>Metazoa</taxon>
        <taxon>Ecdysozoa</taxon>
        <taxon>Arthropoda</taxon>
        <taxon>Hexapoda</taxon>
        <taxon>Insecta</taxon>
        <taxon>Pterygota</taxon>
        <taxon>Neoptera</taxon>
        <taxon>Endopterygota</taxon>
        <taxon>Diptera</taxon>
        <taxon>Brachycera</taxon>
        <taxon>Muscomorpha</taxon>
        <taxon>Ephydroidea</taxon>
        <taxon>Drosophilidae</taxon>
        <taxon>Drosophila</taxon>
        <taxon>Sophophora</taxon>
    </lineage>
</organism>
<dbReference type="GO" id="GO:0007218">
    <property type="term" value="P:neuropeptide signaling pathway"/>
    <property type="evidence" value="ECO:0007669"/>
    <property type="project" value="InterPro"/>
</dbReference>
<dbReference type="AlphaFoldDB" id="A0A9P9Z056"/>
<dbReference type="GO" id="GO:0018990">
    <property type="term" value="P:ecdysis, chitin-based cuticle"/>
    <property type="evidence" value="ECO:0007669"/>
    <property type="project" value="InterPro"/>
</dbReference>
<name>A0A9P9Z056_9MUSC</name>
<gene>
    <name evidence="2" type="ORF">M5D96_002548</name>
</gene>
<evidence type="ECO:0000256" key="1">
    <source>
        <dbReference type="SAM" id="Phobius"/>
    </source>
</evidence>
<dbReference type="GO" id="GO:0008255">
    <property type="term" value="F:ecdysis-triggering hormone activity"/>
    <property type="evidence" value="ECO:0007669"/>
    <property type="project" value="InterPro"/>
</dbReference>
<dbReference type="Pfam" id="PF04736">
    <property type="entry name" value="Eclosion"/>
    <property type="match status" value="1"/>
</dbReference>
<evidence type="ECO:0000313" key="3">
    <source>
        <dbReference type="Proteomes" id="UP001059596"/>
    </source>
</evidence>
<feature type="non-terminal residue" evidence="2">
    <location>
        <position position="143"/>
    </location>
</feature>
<accession>A0A9P9Z056</accession>
<sequence length="143" mass="15847">QTNVLSTYILRNSTPTPLLKNQLPTENGRKPEQLSKLDLTRNTKTIMNCKPLILCTFVAVALCLMHFGNAVPAFGHYTHKRFDSMGGIDFIQVCLNNCVQCKTMLGDYFQGQTCALSCLKFKGKAIPDCEDIASIAPFLNALE</sequence>
<proteinExistence type="predicted"/>
<protein>
    <recommendedName>
        <fullName evidence="4">Eclosion hormone</fullName>
    </recommendedName>
</protein>
<evidence type="ECO:0000313" key="2">
    <source>
        <dbReference type="EMBL" id="KAI8046346.1"/>
    </source>
</evidence>
<reference evidence="2" key="1">
    <citation type="journal article" date="2023" name="Genome Biol. Evol.">
        <title>Long-read-based Genome Assembly of Drosophila gunungcola Reveals Fewer Chemosensory Genes in Flower-breeding Species.</title>
        <authorList>
            <person name="Negi A."/>
            <person name="Liao B.Y."/>
            <person name="Yeh S.D."/>
        </authorList>
    </citation>
    <scope>NUCLEOTIDE SEQUENCE</scope>
    <source>
        <strain evidence="2">Sukarami</strain>
    </source>
</reference>
<feature type="transmembrane region" description="Helical" evidence="1">
    <location>
        <begin position="51"/>
        <end position="75"/>
    </location>
</feature>
<evidence type="ECO:0008006" key="4">
    <source>
        <dbReference type="Google" id="ProtNLM"/>
    </source>
</evidence>
<comment type="caution">
    <text evidence="2">The sequence shown here is derived from an EMBL/GenBank/DDBJ whole genome shotgun (WGS) entry which is preliminary data.</text>
</comment>
<keyword evidence="1" id="KW-1133">Transmembrane helix</keyword>
<dbReference type="InterPro" id="IPR006825">
    <property type="entry name" value="Eclosion"/>
</dbReference>
<dbReference type="EMBL" id="JAMKOV010000001">
    <property type="protein sequence ID" value="KAI8046346.1"/>
    <property type="molecule type" value="Genomic_DNA"/>
</dbReference>
<keyword evidence="1" id="KW-0812">Transmembrane</keyword>
<dbReference type="Proteomes" id="UP001059596">
    <property type="component" value="Chromosome 3R"/>
</dbReference>
<keyword evidence="3" id="KW-1185">Reference proteome</keyword>